<dbReference type="PATRIC" id="fig|1349767.4.peg.902"/>
<name>W0VAR3_9BURK</name>
<gene>
    <name evidence="2" type="ORF">GJA_4343</name>
</gene>
<dbReference type="HOGENOM" id="CLU_2734623_0_0_4"/>
<protein>
    <submittedName>
        <fullName evidence="2">Uncharacterized protein</fullName>
    </submittedName>
</protein>
<dbReference type="STRING" id="1349767.GJA_4343"/>
<proteinExistence type="predicted"/>
<dbReference type="RefSeq" id="WP_038495842.1">
    <property type="nucleotide sequence ID" value="NZ_HG322949.1"/>
</dbReference>
<dbReference type="EMBL" id="HG322949">
    <property type="protein sequence ID" value="CDG84951.1"/>
    <property type="molecule type" value="Genomic_DNA"/>
</dbReference>
<dbReference type="Proteomes" id="UP000027604">
    <property type="component" value="Chromosome I"/>
</dbReference>
<keyword evidence="3" id="KW-1185">Reference proteome</keyword>
<evidence type="ECO:0000256" key="1">
    <source>
        <dbReference type="SAM" id="MobiDB-lite"/>
    </source>
</evidence>
<sequence length="71" mass="7730">MEAIDPDPTGRENGYMGGGYLRFRRIYMGSDSFKPMGAQYAGLAPAGHEAQRGEAIAGRYPHPQQEAQKTA</sequence>
<dbReference type="AlphaFoldDB" id="W0VAR3"/>
<accession>W0VAR3</accession>
<evidence type="ECO:0000313" key="3">
    <source>
        <dbReference type="Proteomes" id="UP000027604"/>
    </source>
</evidence>
<reference evidence="2 3" key="1">
    <citation type="journal article" date="2015" name="Genome Announc.">
        <title>Genome Sequence of Mushroom Soft-Rot Pathogen Janthinobacterium agaricidamnosum.</title>
        <authorList>
            <person name="Graupner K."/>
            <person name="Lackner G."/>
            <person name="Hertweck C."/>
        </authorList>
    </citation>
    <scope>NUCLEOTIDE SEQUENCE [LARGE SCALE GENOMIC DNA]</scope>
    <source>
        <strain evidence="3">NBRC 102515 / DSM 9628</strain>
    </source>
</reference>
<dbReference type="KEGG" id="jag:GJA_4343"/>
<organism evidence="2 3">
    <name type="scientific">Janthinobacterium agaricidamnosum NBRC 102515 = DSM 9628</name>
    <dbReference type="NCBI Taxonomy" id="1349767"/>
    <lineage>
        <taxon>Bacteria</taxon>
        <taxon>Pseudomonadati</taxon>
        <taxon>Pseudomonadota</taxon>
        <taxon>Betaproteobacteria</taxon>
        <taxon>Burkholderiales</taxon>
        <taxon>Oxalobacteraceae</taxon>
        <taxon>Janthinobacterium</taxon>
    </lineage>
</organism>
<feature type="region of interest" description="Disordered" evidence="1">
    <location>
        <begin position="45"/>
        <end position="71"/>
    </location>
</feature>
<evidence type="ECO:0000313" key="2">
    <source>
        <dbReference type="EMBL" id="CDG84951.1"/>
    </source>
</evidence>